<dbReference type="Pfam" id="PF00547">
    <property type="entry name" value="Urease_gamma"/>
    <property type="match status" value="1"/>
</dbReference>
<comment type="subcellular location">
    <subcellularLocation>
        <location evidence="4 5">Cytoplasm</location>
    </subcellularLocation>
</comment>
<dbReference type="EC" id="3.5.1.5" evidence="4 5"/>
<reference evidence="7" key="1">
    <citation type="submission" date="2016-11" db="EMBL/GenBank/DDBJ databases">
        <authorList>
            <person name="Varghese N."/>
            <person name="Submissions S."/>
        </authorList>
    </citation>
    <scope>NUCLEOTIDE SEQUENCE [LARGE SCALE GENOMIC DNA]</scope>
    <source>
        <strain evidence="7">ALO Sharm</strain>
    </source>
</reference>
<evidence type="ECO:0000313" key="7">
    <source>
        <dbReference type="Proteomes" id="UP000184248"/>
    </source>
</evidence>
<dbReference type="InterPro" id="IPR012010">
    <property type="entry name" value="Urease_gamma"/>
</dbReference>
<proteinExistence type="inferred from homology"/>
<dbReference type="PIRSF" id="PIRSF001223">
    <property type="entry name" value="Urease_gamma"/>
    <property type="match status" value="1"/>
</dbReference>
<dbReference type="EMBL" id="FRAL01000004">
    <property type="protein sequence ID" value="SHK63727.1"/>
    <property type="molecule type" value="Genomic_DNA"/>
</dbReference>
<dbReference type="HAMAP" id="MF_00739">
    <property type="entry name" value="Urease_gamma"/>
    <property type="match status" value="1"/>
</dbReference>
<dbReference type="NCBIfam" id="TIGR00193">
    <property type="entry name" value="urease_gam"/>
    <property type="match status" value="1"/>
</dbReference>
<dbReference type="InterPro" id="IPR050069">
    <property type="entry name" value="Urease_subunit"/>
</dbReference>
<evidence type="ECO:0000256" key="1">
    <source>
        <dbReference type="ARBA" id="ARBA00022490"/>
    </source>
</evidence>
<evidence type="ECO:0000256" key="3">
    <source>
        <dbReference type="ARBA" id="ARBA00047778"/>
    </source>
</evidence>
<dbReference type="AlphaFoldDB" id="A0A1M6U3G1"/>
<accession>A0A1M6U3G1</accession>
<dbReference type="Proteomes" id="UP000184248">
    <property type="component" value="Unassembled WGS sequence"/>
</dbReference>
<comment type="catalytic activity">
    <reaction evidence="3 4 5">
        <text>urea + 2 H2O + H(+) = hydrogencarbonate + 2 NH4(+)</text>
        <dbReference type="Rhea" id="RHEA:20557"/>
        <dbReference type="ChEBI" id="CHEBI:15377"/>
        <dbReference type="ChEBI" id="CHEBI:15378"/>
        <dbReference type="ChEBI" id="CHEBI:16199"/>
        <dbReference type="ChEBI" id="CHEBI:17544"/>
        <dbReference type="ChEBI" id="CHEBI:28938"/>
        <dbReference type="EC" id="3.5.1.5"/>
    </reaction>
</comment>
<dbReference type="GO" id="GO:0009039">
    <property type="term" value="F:urease activity"/>
    <property type="evidence" value="ECO:0007669"/>
    <property type="project" value="UniProtKB-UniRule"/>
</dbReference>
<evidence type="ECO:0000313" key="6">
    <source>
        <dbReference type="EMBL" id="SHK63727.1"/>
    </source>
</evidence>
<dbReference type="GO" id="GO:0016151">
    <property type="term" value="F:nickel cation binding"/>
    <property type="evidence" value="ECO:0007669"/>
    <property type="project" value="InterPro"/>
</dbReference>
<evidence type="ECO:0000256" key="4">
    <source>
        <dbReference type="HAMAP-Rule" id="MF_00739"/>
    </source>
</evidence>
<dbReference type="PANTHER" id="PTHR33569:SF1">
    <property type="entry name" value="UREASE"/>
    <property type="match status" value="1"/>
</dbReference>
<dbReference type="RefSeq" id="WP_064700362.1">
    <property type="nucleotide sequence ID" value="NZ_BDEO01000011.1"/>
</dbReference>
<dbReference type="NCBIfam" id="NF009712">
    <property type="entry name" value="PRK13241.1"/>
    <property type="match status" value="1"/>
</dbReference>
<protein>
    <recommendedName>
        <fullName evidence="4 5">Urease subunit gamma</fullName>
        <ecNumber evidence="4 5">3.5.1.5</ecNumber>
    </recommendedName>
    <alternativeName>
        <fullName evidence="4">Urea amidohydrolase subunit gamma</fullName>
    </alternativeName>
</protein>
<comment type="similarity">
    <text evidence="4 5">Belongs to the urease gamma subunit family.</text>
</comment>
<dbReference type="UniPathway" id="UPA00258">
    <property type="reaction ID" value="UER00370"/>
</dbReference>
<evidence type="ECO:0000256" key="2">
    <source>
        <dbReference type="ARBA" id="ARBA00022801"/>
    </source>
</evidence>
<dbReference type="OrthoDB" id="9797217at2"/>
<dbReference type="GO" id="GO:0043419">
    <property type="term" value="P:urea catabolic process"/>
    <property type="evidence" value="ECO:0007669"/>
    <property type="project" value="UniProtKB-UniRule"/>
</dbReference>
<sequence length="100" mass="11230">MELTPRDKDKLLLFTAGLLAERRRDRGLRLNYPEAMALISCWIMEGARDGRSVAELMSEGREVLGRDDVMEGVAEMIDQVQVEATFPDGTKLVTIHDPIV</sequence>
<comment type="subunit">
    <text evidence="4">Heterotrimer of UreA (gamma), UreB (beta) and UreC (alpha) subunits. Three heterotrimers associate to form the active enzyme.</text>
</comment>
<dbReference type="InterPro" id="IPR002026">
    <property type="entry name" value="Urease_gamma/gamma-beta_su"/>
</dbReference>
<dbReference type="GO" id="GO:0005737">
    <property type="term" value="C:cytoplasm"/>
    <property type="evidence" value="ECO:0007669"/>
    <property type="project" value="UniProtKB-SubCell"/>
</dbReference>
<keyword evidence="1 4" id="KW-0963">Cytoplasm</keyword>
<dbReference type="PANTHER" id="PTHR33569">
    <property type="entry name" value="UREASE"/>
    <property type="match status" value="1"/>
</dbReference>
<evidence type="ECO:0000256" key="5">
    <source>
        <dbReference type="RuleBase" id="RU003850"/>
    </source>
</evidence>
<keyword evidence="2 4" id="KW-0378">Hydrolase</keyword>
<dbReference type="Gene3D" id="3.30.280.10">
    <property type="entry name" value="Urease, gamma-like subunit"/>
    <property type="match status" value="1"/>
</dbReference>
<organism evidence="6 7">
    <name type="scientific">Halomonas caseinilytica</name>
    <dbReference type="NCBI Taxonomy" id="438744"/>
    <lineage>
        <taxon>Bacteria</taxon>
        <taxon>Pseudomonadati</taxon>
        <taxon>Pseudomonadota</taxon>
        <taxon>Gammaproteobacteria</taxon>
        <taxon>Oceanospirillales</taxon>
        <taxon>Halomonadaceae</taxon>
        <taxon>Halomonas</taxon>
    </lineage>
</organism>
<dbReference type="InterPro" id="IPR036463">
    <property type="entry name" value="Urease_gamma_sf"/>
</dbReference>
<gene>
    <name evidence="4" type="primary">ureA</name>
    <name evidence="6" type="ORF">SAMN05192556_104132</name>
</gene>
<dbReference type="CDD" id="cd00390">
    <property type="entry name" value="Urease_gamma"/>
    <property type="match status" value="1"/>
</dbReference>
<keyword evidence="7" id="KW-1185">Reference proteome</keyword>
<dbReference type="SUPFAM" id="SSF54111">
    <property type="entry name" value="Urease, gamma-subunit"/>
    <property type="match status" value="1"/>
</dbReference>
<comment type="pathway">
    <text evidence="4">Nitrogen metabolism; urea degradation; CO(2) and NH(3) from urea (urease route): step 1/1.</text>
</comment>
<name>A0A1M6U3G1_9GAMM</name>